<protein>
    <submittedName>
        <fullName evidence="2">CLUMA_CG013585, isoform A</fullName>
    </submittedName>
</protein>
<reference evidence="2 3" key="1">
    <citation type="submission" date="2015-04" db="EMBL/GenBank/DDBJ databases">
        <authorList>
            <person name="Syromyatnikov M.Y."/>
            <person name="Popov V.N."/>
        </authorList>
    </citation>
    <scope>NUCLEOTIDE SEQUENCE [LARGE SCALE GENOMIC DNA]</scope>
</reference>
<feature type="transmembrane region" description="Helical" evidence="1">
    <location>
        <begin position="27"/>
        <end position="50"/>
    </location>
</feature>
<keyword evidence="3" id="KW-1185">Reference proteome</keyword>
<evidence type="ECO:0000313" key="3">
    <source>
        <dbReference type="Proteomes" id="UP000183832"/>
    </source>
</evidence>
<evidence type="ECO:0000313" key="2">
    <source>
        <dbReference type="EMBL" id="CRL00312.1"/>
    </source>
</evidence>
<dbReference type="EMBL" id="CVRI01000054">
    <property type="protein sequence ID" value="CRL00312.1"/>
    <property type="molecule type" value="Genomic_DNA"/>
</dbReference>
<accession>A0A1J1IJD7</accession>
<sequence>MCLLSSSYTINCLLLPSDDLKHAVIDIIHSGGLINWLLSSSLFDIVFGFCKKKYRLSVDSLRVRLE</sequence>
<name>A0A1J1IJD7_9DIPT</name>
<evidence type="ECO:0000256" key="1">
    <source>
        <dbReference type="SAM" id="Phobius"/>
    </source>
</evidence>
<keyword evidence="1" id="KW-1133">Transmembrane helix</keyword>
<organism evidence="2 3">
    <name type="scientific">Clunio marinus</name>
    <dbReference type="NCBI Taxonomy" id="568069"/>
    <lineage>
        <taxon>Eukaryota</taxon>
        <taxon>Metazoa</taxon>
        <taxon>Ecdysozoa</taxon>
        <taxon>Arthropoda</taxon>
        <taxon>Hexapoda</taxon>
        <taxon>Insecta</taxon>
        <taxon>Pterygota</taxon>
        <taxon>Neoptera</taxon>
        <taxon>Endopterygota</taxon>
        <taxon>Diptera</taxon>
        <taxon>Nematocera</taxon>
        <taxon>Chironomoidea</taxon>
        <taxon>Chironomidae</taxon>
        <taxon>Clunio</taxon>
    </lineage>
</organism>
<keyword evidence="1" id="KW-0812">Transmembrane</keyword>
<gene>
    <name evidence="2" type="ORF">CLUMA_CG013585</name>
</gene>
<dbReference type="Proteomes" id="UP000183832">
    <property type="component" value="Unassembled WGS sequence"/>
</dbReference>
<dbReference type="AlphaFoldDB" id="A0A1J1IJD7"/>
<proteinExistence type="predicted"/>
<keyword evidence="1" id="KW-0472">Membrane</keyword>